<evidence type="ECO:0000313" key="1">
    <source>
        <dbReference type="EMBL" id="ELY59392.1"/>
    </source>
</evidence>
<dbReference type="PATRIC" id="fig|1227497.3.peg.1291"/>
<sequence length="174" mass="18881">MWVFDATPLIYLAKANQIDIVGELDGGCQIPRLVYEEVVTTGLEEGYPDARRIERCMDAGVFDVVTTPETGLRDRLMQNPALSEADIAVLACADATGATAVIDETAGRTVAEVEGIETRGTAYLVLLCAKRGCISVATARKTIDSMIDDGWHCAPALYARIVQKLESLEKEDEK</sequence>
<protein>
    <recommendedName>
        <fullName evidence="3">Nucleic acid-binding protein</fullName>
    </recommendedName>
</protein>
<dbReference type="AlphaFoldDB" id="L9XCM7"/>
<dbReference type="RefSeq" id="WP_005554610.1">
    <property type="nucleotide sequence ID" value="NZ_AOIB01000015.1"/>
</dbReference>
<proteinExistence type="predicted"/>
<dbReference type="Pfam" id="PF11848">
    <property type="entry name" value="DUF3368"/>
    <property type="match status" value="1"/>
</dbReference>
<dbReference type="eggNOG" id="arCOG00717">
    <property type="taxonomic scope" value="Archaea"/>
</dbReference>
<accession>L9XCM7</accession>
<gene>
    <name evidence="1" type="ORF">C491_06268</name>
</gene>
<reference evidence="1 2" key="1">
    <citation type="journal article" date="2014" name="PLoS Genet.">
        <title>Phylogenetically driven sequencing of extremely halophilic archaea reveals strategies for static and dynamic osmo-response.</title>
        <authorList>
            <person name="Becker E.A."/>
            <person name="Seitzer P.M."/>
            <person name="Tritt A."/>
            <person name="Larsen D."/>
            <person name="Krusor M."/>
            <person name="Yao A.I."/>
            <person name="Wu D."/>
            <person name="Madern D."/>
            <person name="Eisen J.A."/>
            <person name="Darling A.E."/>
            <person name="Facciotti M.T."/>
        </authorList>
    </citation>
    <scope>NUCLEOTIDE SEQUENCE [LARGE SCALE GENOMIC DNA]</scope>
    <source>
        <strain evidence="1 2">DSM 10524</strain>
    </source>
</reference>
<organism evidence="1 2">
    <name type="scientific">Natronococcus amylolyticus DSM 10524</name>
    <dbReference type="NCBI Taxonomy" id="1227497"/>
    <lineage>
        <taxon>Archaea</taxon>
        <taxon>Methanobacteriati</taxon>
        <taxon>Methanobacteriota</taxon>
        <taxon>Stenosarchaea group</taxon>
        <taxon>Halobacteria</taxon>
        <taxon>Halobacteriales</taxon>
        <taxon>Natrialbaceae</taxon>
        <taxon>Natronococcus</taxon>
    </lineage>
</organism>
<dbReference type="STRING" id="1227497.C491_06268"/>
<evidence type="ECO:0008006" key="3">
    <source>
        <dbReference type="Google" id="ProtNLM"/>
    </source>
</evidence>
<evidence type="ECO:0000313" key="2">
    <source>
        <dbReference type="Proteomes" id="UP000011688"/>
    </source>
</evidence>
<keyword evidence="2" id="KW-1185">Reference proteome</keyword>
<dbReference type="EMBL" id="AOIB01000015">
    <property type="protein sequence ID" value="ELY59392.1"/>
    <property type="molecule type" value="Genomic_DNA"/>
</dbReference>
<dbReference type="InterPro" id="IPR021799">
    <property type="entry name" value="PIN-like_prokaryotic"/>
</dbReference>
<dbReference type="OrthoDB" id="323844at2157"/>
<name>L9XCM7_9EURY</name>
<dbReference type="PANTHER" id="PTHR39550">
    <property type="entry name" value="SLL0658 PROTEIN"/>
    <property type="match status" value="1"/>
</dbReference>
<dbReference type="PANTHER" id="PTHR39550:SF1">
    <property type="entry name" value="SLL0658 PROTEIN"/>
    <property type="match status" value="1"/>
</dbReference>
<dbReference type="Proteomes" id="UP000011688">
    <property type="component" value="Unassembled WGS sequence"/>
</dbReference>
<comment type="caution">
    <text evidence="1">The sequence shown here is derived from an EMBL/GenBank/DDBJ whole genome shotgun (WGS) entry which is preliminary data.</text>
</comment>